<gene>
    <name evidence="2" type="ORF">GJ691_17540</name>
</gene>
<keyword evidence="3" id="KW-1185">Reference proteome</keyword>
<dbReference type="OrthoDB" id="117186at2"/>
<sequence length="152" mass="17369">MKKFAPLILFLIYLNVSAQNTVQSEVQKTIEAFFFGFHAKDSSLIKKTVSENVIIQTIGRAKDGSGILMTEDFGEFLRSIESIPDSVDFKERLLSIKIQVDGSMANAWTPYEFWYNGSLSHCGVNSFQLFKDKGEWKIIYLIDTRRKEGCDH</sequence>
<dbReference type="InterPro" id="IPR032710">
    <property type="entry name" value="NTF2-like_dom_sf"/>
</dbReference>
<dbReference type="Proteomes" id="UP000443153">
    <property type="component" value="Unassembled WGS sequence"/>
</dbReference>
<keyword evidence="1" id="KW-0732">Signal</keyword>
<name>A0A6I2MQN0_9FLAO</name>
<dbReference type="Gene3D" id="3.10.450.50">
    <property type="match status" value="1"/>
</dbReference>
<feature type="chain" id="PRO_5026343926" evidence="1">
    <location>
        <begin position="19"/>
        <end position="152"/>
    </location>
</feature>
<feature type="signal peptide" evidence="1">
    <location>
        <begin position="1"/>
        <end position="18"/>
    </location>
</feature>
<dbReference type="SUPFAM" id="SSF54427">
    <property type="entry name" value="NTF2-like"/>
    <property type="match status" value="1"/>
</dbReference>
<evidence type="ECO:0000256" key="1">
    <source>
        <dbReference type="SAM" id="SignalP"/>
    </source>
</evidence>
<dbReference type="RefSeq" id="WP_154369308.1">
    <property type="nucleotide sequence ID" value="NZ_WKJH01000030.1"/>
</dbReference>
<organism evidence="2 3">
    <name type="scientific">Maribacter luteus</name>
    <dbReference type="NCBI Taxonomy" id="2594478"/>
    <lineage>
        <taxon>Bacteria</taxon>
        <taxon>Pseudomonadati</taxon>
        <taxon>Bacteroidota</taxon>
        <taxon>Flavobacteriia</taxon>
        <taxon>Flavobacteriales</taxon>
        <taxon>Flavobacteriaceae</taxon>
        <taxon>Maribacter</taxon>
    </lineage>
</organism>
<evidence type="ECO:0000313" key="2">
    <source>
        <dbReference type="EMBL" id="MRX65958.1"/>
    </source>
</evidence>
<protein>
    <submittedName>
        <fullName evidence="2">Nuclear transport factor 2 family protein</fullName>
    </submittedName>
</protein>
<proteinExistence type="predicted"/>
<reference evidence="2 3" key="1">
    <citation type="submission" date="2019-11" db="EMBL/GenBank/DDBJ databases">
        <title>Maribacter lutea sp. nov., a marine bacterium isolated from intertidal sand.</title>
        <authorList>
            <person name="Liu A."/>
        </authorList>
    </citation>
    <scope>NUCLEOTIDE SEQUENCE [LARGE SCALE GENOMIC DNA]</scope>
    <source>
        <strain evidence="2 3">RZ05</strain>
    </source>
</reference>
<comment type="caution">
    <text evidence="2">The sequence shown here is derived from an EMBL/GenBank/DDBJ whole genome shotgun (WGS) entry which is preliminary data.</text>
</comment>
<accession>A0A6I2MQN0</accession>
<dbReference type="AlphaFoldDB" id="A0A6I2MQN0"/>
<evidence type="ECO:0000313" key="3">
    <source>
        <dbReference type="Proteomes" id="UP000443153"/>
    </source>
</evidence>
<dbReference type="EMBL" id="WKJH01000030">
    <property type="protein sequence ID" value="MRX65958.1"/>
    <property type="molecule type" value="Genomic_DNA"/>
</dbReference>